<dbReference type="Pfam" id="PF06732">
    <property type="entry name" value="Pescadillo_N"/>
    <property type="match status" value="1"/>
</dbReference>
<dbReference type="EnsemblMetazoa" id="AALB005769-RA">
    <property type="protein sequence ID" value="AALB005769-PA"/>
    <property type="gene ID" value="AALB005769"/>
</dbReference>
<keyword evidence="1" id="KW-0539">Nucleus</keyword>
<feature type="region of interest" description="Disordered" evidence="2">
    <location>
        <begin position="461"/>
        <end position="484"/>
    </location>
</feature>
<dbReference type="AlphaFoldDB" id="A0A182FGX6"/>
<evidence type="ECO:0000313" key="3">
    <source>
        <dbReference type="EnsemblMetazoa" id="AALB005769-PA"/>
    </source>
</evidence>
<dbReference type="SMART" id="SM00292">
    <property type="entry name" value="BRCT"/>
    <property type="match status" value="1"/>
</dbReference>
<protein>
    <recommendedName>
        <fullName evidence="1">Pescadillo homolog</fullName>
    </recommendedName>
</protein>
<dbReference type="FunFam" id="3.40.50.10190:FF:000002">
    <property type="entry name" value="Pescadillo homolog"/>
    <property type="match status" value="1"/>
</dbReference>
<dbReference type="VEuPathDB" id="VectorBase:AALB20_037294"/>
<feature type="region of interest" description="Disordered" evidence="2">
    <location>
        <begin position="609"/>
        <end position="630"/>
    </location>
</feature>
<sequence length="630" mass="73180">MVKRNHKYKSGEGSIYLTRRAAMKKLQLSMKDFRQLCILKGIYPREPKNRARAQKGSQDIKILYHKKDITFLLHEPIVWTLRDRKIYNRRIAHARAKKNLALRDIRQQNFPQLKLDHIVKERYPTFIDAIKELDDCMTLLFMFSTFPASKVITRELTTMSRRLTIEFMQYVIAAKALRKVFISIKGYYFQAEIKGETVTWIVPHYFPHQPHRGEMIDFSIMKSFGDFFTVMAGFINYRLYHSVNLVYPPQFSHSLDSDETLESEDAFMNERVAALNMELLRTDGTSSSAGDQSAEDAEVLEWTGDNEDLPHVAKIREEAQSLRKLKTLFKGLKFYINREVPREPLVFIIRSFGGRVSWDKRLFVGATFDESDETITHQIVDRPSLEKQYISRDYIQPQWVFDSVNQRRLLPTNQYFIGAVLPPHLSPFNRDDVLYVPPEELRLKQAGEGAGEDEFERLQSRNAGEDGNEEEEHISDDEDAADEQRKQVQLDFALLKAFNDERTDELNSGAKENQQGDDDGSKQSADEGTKEQAGKKGKKASAKGGNMAVVRGEVYKENPQEQKKLTKQEEALRAKMVKSKHRKLYHQMMEKQKKAEKEANLLKMKRAQIEKEKKREQGAKRIKQRQQILG</sequence>
<feature type="compositionally biased region" description="Acidic residues" evidence="2">
    <location>
        <begin position="466"/>
        <end position="481"/>
    </location>
</feature>
<dbReference type="OrthoDB" id="10264910at2759"/>
<dbReference type="GO" id="GO:0030687">
    <property type="term" value="C:preribosome, large subunit precursor"/>
    <property type="evidence" value="ECO:0007669"/>
    <property type="project" value="UniProtKB-UniRule"/>
</dbReference>
<dbReference type="KEGG" id="aali:118467755"/>
<dbReference type="CDD" id="cd17709">
    <property type="entry name" value="BRCT_pescadillo_like"/>
    <property type="match status" value="1"/>
</dbReference>
<evidence type="ECO:0000256" key="1">
    <source>
        <dbReference type="HAMAP-Rule" id="MF_03028"/>
    </source>
</evidence>
<organism evidence="3 4">
    <name type="scientific">Anopheles albimanus</name>
    <name type="common">New world malaria mosquito</name>
    <dbReference type="NCBI Taxonomy" id="7167"/>
    <lineage>
        <taxon>Eukaryota</taxon>
        <taxon>Metazoa</taxon>
        <taxon>Ecdysozoa</taxon>
        <taxon>Arthropoda</taxon>
        <taxon>Hexapoda</taxon>
        <taxon>Insecta</taxon>
        <taxon>Pterygota</taxon>
        <taxon>Neoptera</taxon>
        <taxon>Endopterygota</taxon>
        <taxon>Diptera</taxon>
        <taxon>Nematocera</taxon>
        <taxon>Culicoidea</taxon>
        <taxon>Culicidae</taxon>
        <taxon>Anophelinae</taxon>
        <taxon>Anopheles</taxon>
    </lineage>
</organism>
<feature type="compositionally biased region" description="Basic and acidic residues" evidence="2">
    <location>
        <begin position="553"/>
        <end position="569"/>
    </location>
</feature>
<dbReference type="PROSITE" id="PS50172">
    <property type="entry name" value="BRCT"/>
    <property type="match status" value="1"/>
</dbReference>
<dbReference type="InterPro" id="IPR010613">
    <property type="entry name" value="PES"/>
</dbReference>
<keyword evidence="4" id="KW-1185">Reference proteome</keyword>
<dbReference type="GO" id="GO:0000466">
    <property type="term" value="P:maturation of 5.8S rRNA from tricistronic rRNA transcript (SSU-rRNA, 5.8S rRNA, LSU-rRNA)"/>
    <property type="evidence" value="ECO:0007669"/>
    <property type="project" value="UniProtKB-UniRule"/>
</dbReference>
<dbReference type="GO" id="GO:0003723">
    <property type="term" value="F:RNA binding"/>
    <property type="evidence" value="ECO:0007669"/>
    <property type="project" value="TreeGrafter"/>
</dbReference>
<dbReference type="STRING" id="7167.A0A182FGX6"/>
<dbReference type="VEuPathDB" id="VectorBase:AALB005769"/>
<accession>A0A182FGX6</accession>
<comment type="function">
    <text evidence="1">Required for maturation of ribosomal RNAs and formation of the large ribosomal subunit.</text>
</comment>
<comment type="similarity">
    <text evidence="1">Belongs to the pescadillo family.</text>
</comment>
<evidence type="ECO:0000313" key="4">
    <source>
        <dbReference type="Proteomes" id="UP000069272"/>
    </source>
</evidence>
<reference evidence="3 4" key="1">
    <citation type="journal article" date="2017" name="G3 (Bethesda)">
        <title>The Physical Genome Mapping of Anopheles albimanus Corrected Scaffold Misassemblies and Identified Interarm Rearrangements in Genus Anopheles.</title>
        <authorList>
            <person name="Artemov G.N."/>
            <person name="Peery A.N."/>
            <person name="Jiang X."/>
            <person name="Tu Z."/>
            <person name="Stegniy V.N."/>
            <person name="Sharakhova M.V."/>
            <person name="Sharakhov I.V."/>
        </authorList>
    </citation>
    <scope>NUCLEOTIDE SEQUENCE [LARGE SCALE GENOMIC DNA]</scope>
    <source>
        <strain evidence="3 4">ALBI9_A</strain>
    </source>
</reference>
<dbReference type="PANTHER" id="PTHR12221">
    <property type="entry name" value="PESCADILLO - RELATED"/>
    <property type="match status" value="1"/>
</dbReference>
<dbReference type="RefSeq" id="XP_035794475.1">
    <property type="nucleotide sequence ID" value="XM_035938582.1"/>
</dbReference>
<dbReference type="InterPro" id="IPR036420">
    <property type="entry name" value="BRCT_dom_sf"/>
</dbReference>
<dbReference type="SUPFAM" id="SSF52113">
    <property type="entry name" value="BRCT domain"/>
    <property type="match status" value="1"/>
</dbReference>
<dbReference type="Pfam" id="PF16589">
    <property type="entry name" value="BRCT_2"/>
    <property type="match status" value="1"/>
</dbReference>
<reference evidence="3" key="2">
    <citation type="submission" date="2022-08" db="UniProtKB">
        <authorList>
            <consortium name="EnsemblMetazoa"/>
        </authorList>
    </citation>
    <scope>IDENTIFICATION</scope>
    <source>
        <strain evidence="3">STECLA/ALBI9_A</strain>
    </source>
</reference>
<dbReference type="Proteomes" id="UP000069272">
    <property type="component" value="Chromosome 3L"/>
</dbReference>
<name>A0A182FGX6_ANOAL</name>
<comment type="subcellular location">
    <subcellularLocation>
        <location evidence="1">Nucleus</location>
        <location evidence="1">Nucleolus</location>
    </subcellularLocation>
    <subcellularLocation>
        <location evidence="1">Nucleus</location>
        <location evidence="1">Nucleoplasm</location>
    </subcellularLocation>
</comment>
<feature type="region of interest" description="Disordered" evidence="2">
    <location>
        <begin position="507"/>
        <end position="569"/>
    </location>
</feature>
<dbReference type="PANTHER" id="PTHR12221:SF6">
    <property type="entry name" value="PESCADILLO HOMOLOG"/>
    <property type="match status" value="1"/>
</dbReference>
<dbReference type="GO" id="GO:0000463">
    <property type="term" value="P:maturation of LSU-rRNA from tricistronic rRNA transcript (SSU-rRNA, 5.8S rRNA, LSU-rRNA)"/>
    <property type="evidence" value="ECO:0007669"/>
    <property type="project" value="UniProtKB-UniRule"/>
</dbReference>
<dbReference type="GO" id="GO:0070545">
    <property type="term" value="C:PeBoW complex"/>
    <property type="evidence" value="ECO:0007669"/>
    <property type="project" value="TreeGrafter"/>
</dbReference>
<feature type="compositionally biased region" description="Basic and acidic residues" evidence="2">
    <location>
        <begin position="519"/>
        <end position="534"/>
    </location>
</feature>
<dbReference type="GeneID" id="118467755"/>
<dbReference type="Gene3D" id="3.40.50.10190">
    <property type="entry name" value="BRCT domain"/>
    <property type="match status" value="1"/>
</dbReference>
<evidence type="ECO:0000256" key="2">
    <source>
        <dbReference type="SAM" id="MobiDB-lite"/>
    </source>
</evidence>
<feature type="compositionally biased region" description="Basic and acidic residues" evidence="2">
    <location>
        <begin position="609"/>
        <end position="619"/>
    </location>
</feature>
<dbReference type="HAMAP" id="MF_03028">
    <property type="entry name" value="Pescadillo"/>
    <property type="match status" value="1"/>
</dbReference>
<keyword evidence="1" id="KW-0698">rRNA processing</keyword>
<dbReference type="InterPro" id="IPR001357">
    <property type="entry name" value="BRCT_dom"/>
</dbReference>
<dbReference type="GO" id="GO:0005654">
    <property type="term" value="C:nucleoplasm"/>
    <property type="evidence" value="ECO:0007669"/>
    <property type="project" value="UniProtKB-SubCell"/>
</dbReference>
<dbReference type="GO" id="GO:0043021">
    <property type="term" value="F:ribonucleoprotein complex binding"/>
    <property type="evidence" value="ECO:0007669"/>
    <property type="project" value="UniProtKB-UniRule"/>
</dbReference>
<keyword evidence="1" id="KW-0690">Ribosome biogenesis</keyword>
<proteinExistence type="inferred from homology"/>